<dbReference type="InterPro" id="IPR012675">
    <property type="entry name" value="Beta-grasp_dom_sf"/>
</dbReference>
<reference evidence="4 5" key="2">
    <citation type="submission" date="2017-07" db="EMBL/GenBank/DDBJ databases">
        <title>Candidatus Dactylopiibacterium carminicum, a nitrogen-fixing symbiont of the cochineal insect Dactylopius coccus and Dactylopius opuntiae (Hemiptera: Coccoidea: Dactylopiidae).</title>
        <authorList>
            <person name="Vera A."/>
        </authorList>
    </citation>
    <scope>NUCLEOTIDE SEQUENCE [LARGE SCALE GENOMIC DNA]</scope>
    <source>
        <strain evidence="4 5">NFDCM</strain>
    </source>
</reference>
<dbReference type="GO" id="GO:0051537">
    <property type="term" value="F:2 iron, 2 sulfur cluster binding"/>
    <property type="evidence" value="ECO:0007669"/>
    <property type="project" value="InterPro"/>
</dbReference>
<dbReference type="InterPro" id="IPR016166">
    <property type="entry name" value="FAD-bd_PCMH"/>
</dbReference>
<dbReference type="PANTHER" id="PTHR45444">
    <property type="entry name" value="XANTHINE DEHYDROGENASE"/>
    <property type="match status" value="1"/>
</dbReference>
<dbReference type="Pfam" id="PF03450">
    <property type="entry name" value="CO_deh_flav_C"/>
    <property type="match status" value="1"/>
</dbReference>
<accession>A0A272ET81</accession>
<comment type="caution">
    <text evidence="4">The sequence shown here is derived from an EMBL/GenBank/DDBJ whole genome shotgun (WGS) entry which is preliminary data.</text>
</comment>
<dbReference type="GO" id="GO:0005506">
    <property type="term" value="F:iron ion binding"/>
    <property type="evidence" value="ECO:0007669"/>
    <property type="project" value="InterPro"/>
</dbReference>
<dbReference type="PROSITE" id="PS51085">
    <property type="entry name" value="2FE2S_FER_2"/>
    <property type="match status" value="1"/>
</dbReference>
<proteinExistence type="predicted"/>
<evidence type="ECO:0000259" key="1">
    <source>
        <dbReference type="PROSITE" id="PS51085"/>
    </source>
</evidence>
<dbReference type="SUPFAM" id="SSF54292">
    <property type="entry name" value="2Fe-2S ferredoxin-like"/>
    <property type="match status" value="1"/>
</dbReference>
<feature type="domain" description="2Fe-2S ferredoxin-type" evidence="1">
    <location>
        <begin position="4"/>
        <end position="92"/>
    </location>
</feature>
<dbReference type="Pfam" id="PF00111">
    <property type="entry name" value="Fer2"/>
    <property type="match status" value="1"/>
</dbReference>
<dbReference type="Gene3D" id="1.10.150.120">
    <property type="entry name" value="[2Fe-2S]-binding domain"/>
    <property type="match status" value="1"/>
</dbReference>
<dbReference type="Gene3D" id="3.30.465.10">
    <property type="match status" value="1"/>
</dbReference>
<dbReference type="Gene3D" id="3.10.20.30">
    <property type="match status" value="1"/>
</dbReference>
<dbReference type="SUPFAM" id="SSF55447">
    <property type="entry name" value="CO dehydrogenase flavoprotein C-terminal domain-like"/>
    <property type="match status" value="1"/>
</dbReference>
<dbReference type="InterPro" id="IPR006058">
    <property type="entry name" value="2Fe2S_fd_BS"/>
</dbReference>
<dbReference type="InterPro" id="IPR001041">
    <property type="entry name" value="2Fe-2S_ferredoxin-type"/>
</dbReference>
<sequence>MTRDEIRFWFRGEVIRVKDQPATRTVLQWLREQQGSTGTKEGCGEGDCGACTVVVATLDEAHAQGLRLRAINACIALLPTLDGKALFTVEDLAGQHGLHPVQQALVDLHGSQCGFCTPGFAMSLWADYEEQARLLAGGTDIGLWVTKQLRDLGDVIYLGAVRELQCTKVDHEWITLGAGLTLTDAFQALCADEPQWQELAGRFASQPVRNAGTLGGNVANGSPIGDSMPALIALGSRIVLQQGERVREMPLEDFYLAYQKTAQEAGEFVCAIKVPRLRPGRVFRAWKVSKRQDQDISAVCAGFCLQLDDAGRIASVRLAFGGMAATPRRAFAAEAALQGQPLELRAMEAAMAALNEDYQPIDDMRASAAYRLQVARNLLRRLWLEVSQPANLKPRLRIEEVSA</sequence>
<dbReference type="CDD" id="cd00207">
    <property type="entry name" value="fer2"/>
    <property type="match status" value="1"/>
</dbReference>
<dbReference type="PANTHER" id="PTHR45444:SF3">
    <property type="entry name" value="XANTHINE DEHYDROGENASE"/>
    <property type="match status" value="1"/>
</dbReference>
<dbReference type="AlphaFoldDB" id="A0A272ET81"/>
<dbReference type="RefSeq" id="WP_095524473.1">
    <property type="nucleotide sequence ID" value="NZ_MDUX01000023.1"/>
</dbReference>
<dbReference type="Pfam" id="PF00941">
    <property type="entry name" value="FAD_binding_5"/>
    <property type="match status" value="1"/>
</dbReference>
<dbReference type="GO" id="GO:0071949">
    <property type="term" value="F:FAD binding"/>
    <property type="evidence" value="ECO:0007669"/>
    <property type="project" value="InterPro"/>
</dbReference>
<evidence type="ECO:0000259" key="2">
    <source>
        <dbReference type="PROSITE" id="PS51387"/>
    </source>
</evidence>
<evidence type="ECO:0000313" key="5">
    <source>
        <dbReference type="Proteomes" id="UP000216107"/>
    </source>
</evidence>
<gene>
    <name evidence="3" type="ORF">BGI27_08555</name>
    <name evidence="4" type="ORF">CGU29_08205</name>
</gene>
<dbReference type="EMBL" id="NMRN01000019">
    <property type="protein sequence ID" value="PAS93308.1"/>
    <property type="molecule type" value="Genomic_DNA"/>
</dbReference>
<organism evidence="4 5">
    <name type="scientific">Candidatus Dactylopiibacterium carminicum</name>
    <dbReference type="NCBI Taxonomy" id="857335"/>
    <lineage>
        <taxon>Bacteria</taxon>
        <taxon>Pseudomonadati</taxon>
        <taxon>Pseudomonadota</taxon>
        <taxon>Betaproteobacteria</taxon>
        <taxon>Rhodocyclales</taxon>
        <taxon>Rhodocyclaceae</taxon>
        <taxon>Candidatus Dactylopiibacterium</taxon>
    </lineage>
</organism>
<evidence type="ECO:0000313" key="6">
    <source>
        <dbReference type="Proteomes" id="UP000623509"/>
    </source>
</evidence>
<dbReference type="PROSITE" id="PS00197">
    <property type="entry name" value="2FE2S_FER_1"/>
    <property type="match status" value="1"/>
</dbReference>
<dbReference type="OrthoDB" id="9179439at2"/>
<dbReference type="InterPro" id="IPR016208">
    <property type="entry name" value="Ald_Oxase/xanthine_DH-like"/>
</dbReference>
<dbReference type="Proteomes" id="UP000216107">
    <property type="component" value="Unassembled WGS sequence"/>
</dbReference>
<dbReference type="SMART" id="SM01092">
    <property type="entry name" value="CO_deh_flav_C"/>
    <property type="match status" value="1"/>
</dbReference>
<evidence type="ECO:0008006" key="7">
    <source>
        <dbReference type="Google" id="ProtNLM"/>
    </source>
</evidence>
<dbReference type="PROSITE" id="PS51387">
    <property type="entry name" value="FAD_PCMH"/>
    <property type="match status" value="1"/>
</dbReference>
<name>A0A272ET81_9RHOO</name>
<dbReference type="GO" id="GO:0016491">
    <property type="term" value="F:oxidoreductase activity"/>
    <property type="evidence" value="ECO:0007669"/>
    <property type="project" value="UniProtKB-KW"/>
</dbReference>
<dbReference type="InterPro" id="IPR036318">
    <property type="entry name" value="FAD-bd_PCMH-like_sf"/>
</dbReference>
<dbReference type="InterPro" id="IPR036884">
    <property type="entry name" value="2Fe-2S-bd_dom_sf"/>
</dbReference>
<protein>
    <recommendedName>
        <fullName evidence="7">Xanthine dehydrogenase small subunit</fullName>
    </recommendedName>
</protein>
<feature type="domain" description="FAD-binding PCMH-type" evidence="2">
    <location>
        <begin position="108"/>
        <end position="279"/>
    </location>
</feature>
<dbReference type="Gene3D" id="3.30.390.50">
    <property type="entry name" value="CO dehydrogenase flavoprotein, C-terminal domain"/>
    <property type="match status" value="1"/>
</dbReference>
<dbReference type="Proteomes" id="UP000623509">
    <property type="component" value="Unassembled WGS sequence"/>
</dbReference>
<dbReference type="SUPFAM" id="SSF56176">
    <property type="entry name" value="FAD-binding/transporter-associated domain-like"/>
    <property type="match status" value="1"/>
</dbReference>
<reference evidence="3 6" key="1">
    <citation type="submission" date="2016-08" db="EMBL/GenBank/DDBJ databases">
        <title>Candidatus Dactylopiibacterium carminicum genome sequence.</title>
        <authorList>
            <person name="Ramirez-Puebla S.T."/>
            <person name="Ormeno-Orrillo E."/>
            <person name="Vera-Ponce De Leon A."/>
            <person name="Luis L."/>
            <person name="Sanchez-Flores A."/>
            <person name="Monica R."/>
            <person name="Martinez-Romero E."/>
        </authorList>
    </citation>
    <scope>NUCLEOTIDE SEQUENCE [LARGE SCALE GENOMIC DNA]</scope>
    <source>
        <strain evidence="3">END1</strain>
    </source>
</reference>
<evidence type="ECO:0000313" key="4">
    <source>
        <dbReference type="EMBL" id="PAS93308.1"/>
    </source>
</evidence>
<dbReference type="InterPro" id="IPR005107">
    <property type="entry name" value="CO_DH_flav_C"/>
</dbReference>
<dbReference type="InterPro" id="IPR036010">
    <property type="entry name" value="2Fe-2S_ferredoxin-like_sf"/>
</dbReference>
<dbReference type="SUPFAM" id="SSF47741">
    <property type="entry name" value="CO dehydrogenase ISP C-domain like"/>
    <property type="match status" value="1"/>
</dbReference>
<dbReference type="InterPro" id="IPR002346">
    <property type="entry name" value="Mopterin_DH_FAD-bd"/>
</dbReference>
<dbReference type="InterPro" id="IPR036683">
    <property type="entry name" value="CO_DH_flav_C_dom_sf"/>
</dbReference>
<evidence type="ECO:0000313" key="3">
    <source>
        <dbReference type="EMBL" id="KAF7599317.1"/>
    </source>
</evidence>
<keyword evidence="6" id="KW-1185">Reference proteome</keyword>
<dbReference type="EMBL" id="MDUX01000023">
    <property type="protein sequence ID" value="KAF7599317.1"/>
    <property type="molecule type" value="Genomic_DNA"/>
</dbReference>
<dbReference type="InterPro" id="IPR016169">
    <property type="entry name" value="FAD-bd_PCMH_sub2"/>
</dbReference>